<feature type="transmembrane region" description="Helical" evidence="8">
    <location>
        <begin position="253"/>
        <end position="272"/>
    </location>
</feature>
<evidence type="ECO:0000313" key="11">
    <source>
        <dbReference type="Proteomes" id="UP000553706"/>
    </source>
</evidence>
<evidence type="ECO:0000256" key="5">
    <source>
        <dbReference type="ARBA" id="ARBA00022692"/>
    </source>
</evidence>
<feature type="transmembrane region" description="Helical" evidence="8">
    <location>
        <begin position="70"/>
        <end position="90"/>
    </location>
</feature>
<evidence type="ECO:0000256" key="8">
    <source>
        <dbReference type="RuleBase" id="RU363032"/>
    </source>
</evidence>
<keyword evidence="6 8" id="KW-1133">Transmembrane helix</keyword>
<keyword evidence="11" id="KW-1185">Reference proteome</keyword>
<feature type="transmembrane region" description="Helical" evidence="8">
    <location>
        <begin position="195"/>
        <end position="217"/>
    </location>
</feature>
<dbReference type="GO" id="GO:0055085">
    <property type="term" value="P:transmembrane transport"/>
    <property type="evidence" value="ECO:0007669"/>
    <property type="project" value="InterPro"/>
</dbReference>
<protein>
    <submittedName>
        <fullName evidence="10">Spermidine/putrescine transport system permease protein</fullName>
    </submittedName>
</protein>
<dbReference type="PROSITE" id="PS50928">
    <property type="entry name" value="ABC_TM1"/>
    <property type="match status" value="1"/>
</dbReference>
<keyword evidence="7 8" id="KW-0472">Membrane</keyword>
<accession>A0A840VL40</accession>
<name>A0A840VL40_9PROT</name>
<keyword evidence="3 8" id="KW-0813">Transport</keyword>
<evidence type="ECO:0000256" key="7">
    <source>
        <dbReference type="ARBA" id="ARBA00023136"/>
    </source>
</evidence>
<evidence type="ECO:0000256" key="2">
    <source>
        <dbReference type="ARBA" id="ARBA00007069"/>
    </source>
</evidence>
<dbReference type="Pfam" id="PF00528">
    <property type="entry name" value="BPD_transp_1"/>
    <property type="match status" value="1"/>
</dbReference>
<comment type="subcellular location">
    <subcellularLocation>
        <location evidence="1 8">Cell membrane</location>
        <topology evidence="1 8">Multi-pass membrane protein</topology>
    </subcellularLocation>
</comment>
<dbReference type="GO" id="GO:0005886">
    <property type="term" value="C:plasma membrane"/>
    <property type="evidence" value="ECO:0007669"/>
    <property type="project" value="UniProtKB-SubCell"/>
</dbReference>
<keyword evidence="4" id="KW-1003">Cell membrane</keyword>
<dbReference type="EMBL" id="JACHFJ010000001">
    <property type="protein sequence ID" value="MBB5372190.1"/>
    <property type="molecule type" value="Genomic_DNA"/>
</dbReference>
<dbReference type="Proteomes" id="UP000553706">
    <property type="component" value="Unassembled WGS sequence"/>
</dbReference>
<gene>
    <name evidence="10" type="ORF">HNP71_000414</name>
</gene>
<organism evidence="10 11">
    <name type="scientific">Acidocella aromatica</name>
    <dbReference type="NCBI Taxonomy" id="1303579"/>
    <lineage>
        <taxon>Bacteria</taxon>
        <taxon>Pseudomonadati</taxon>
        <taxon>Pseudomonadota</taxon>
        <taxon>Alphaproteobacteria</taxon>
        <taxon>Acetobacterales</taxon>
        <taxon>Acidocellaceae</taxon>
        <taxon>Acidocella</taxon>
    </lineage>
</organism>
<comment type="caution">
    <text evidence="10">The sequence shown here is derived from an EMBL/GenBank/DDBJ whole genome shotgun (WGS) entry which is preliminary data.</text>
</comment>
<feature type="transmembrane region" description="Helical" evidence="8">
    <location>
        <begin position="102"/>
        <end position="124"/>
    </location>
</feature>
<comment type="similarity">
    <text evidence="2">Belongs to the binding-protein-dependent transport system permease family. CysTW subfamily.</text>
</comment>
<evidence type="ECO:0000259" key="9">
    <source>
        <dbReference type="PROSITE" id="PS50928"/>
    </source>
</evidence>
<dbReference type="PANTHER" id="PTHR42929:SF1">
    <property type="entry name" value="INNER MEMBRANE ABC TRANSPORTER PERMEASE PROTEIN YDCU-RELATED"/>
    <property type="match status" value="1"/>
</dbReference>
<dbReference type="AlphaFoldDB" id="A0A840VL40"/>
<proteinExistence type="inferred from homology"/>
<keyword evidence="5 8" id="KW-0812">Transmembrane</keyword>
<dbReference type="CDD" id="cd06261">
    <property type="entry name" value="TM_PBP2"/>
    <property type="match status" value="1"/>
</dbReference>
<dbReference type="RefSeq" id="WP_183265176.1">
    <property type="nucleotide sequence ID" value="NZ_JACHFJ010000001.1"/>
</dbReference>
<feature type="domain" description="ABC transmembrane type-1" evidence="9">
    <location>
        <begin position="66"/>
        <end position="272"/>
    </location>
</feature>
<dbReference type="InterPro" id="IPR000515">
    <property type="entry name" value="MetI-like"/>
</dbReference>
<evidence type="ECO:0000256" key="3">
    <source>
        <dbReference type="ARBA" id="ARBA00022448"/>
    </source>
</evidence>
<reference evidence="10 11" key="1">
    <citation type="submission" date="2020-08" db="EMBL/GenBank/DDBJ databases">
        <title>Genomic Encyclopedia of Type Strains, Phase IV (KMG-IV): sequencing the most valuable type-strain genomes for metagenomic binning, comparative biology and taxonomic classification.</title>
        <authorList>
            <person name="Goeker M."/>
        </authorList>
    </citation>
    <scope>NUCLEOTIDE SEQUENCE [LARGE SCALE GENOMIC DNA]</scope>
    <source>
        <strain evidence="10 11">DSM 27026</strain>
    </source>
</reference>
<evidence type="ECO:0000256" key="1">
    <source>
        <dbReference type="ARBA" id="ARBA00004651"/>
    </source>
</evidence>
<dbReference type="SUPFAM" id="SSF161098">
    <property type="entry name" value="MetI-like"/>
    <property type="match status" value="1"/>
</dbReference>
<feature type="transmembrane region" description="Helical" evidence="8">
    <location>
        <begin position="12"/>
        <end position="38"/>
    </location>
</feature>
<dbReference type="InterPro" id="IPR035906">
    <property type="entry name" value="MetI-like_sf"/>
</dbReference>
<dbReference type="Gene3D" id="1.10.3720.10">
    <property type="entry name" value="MetI-like"/>
    <property type="match status" value="1"/>
</dbReference>
<evidence type="ECO:0000256" key="6">
    <source>
        <dbReference type="ARBA" id="ARBA00022989"/>
    </source>
</evidence>
<evidence type="ECO:0000256" key="4">
    <source>
        <dbReference type="ARBA" id="ARBA00022475"/>
    </source>
</evidence>
<evidence type="ECO:0000313" key="10">
    <source>
        <dbReference type="EMBL" id="MBB5372190.1"/>
    </source>
</evidence>
<dbReference type="PANTHER" id="PTHR42929">
    <property type="entry name" value="INNER MEMBRANE ABC TRANSPORTER PERMEASE PROTEIN YDCU-RELATED-RELATED"/>
    <property type="match status" value="1"/>
</dbReference>
<sequence length="286" mass="31987">MRRLRGKLSPYLLSLPSWVYLLMFFLIPLGSMLGMALATGDPLDGYTMSDNFQEFVDAFTNYQDTFYRSFWYGTASTVATLLLAYPVAYWIAFHAGRYKSSFLFLIMLPFFVSFVIRVEAWQFILADEGFIFGPLKSIGLLPQNFHVLSTQWAVIGGLVYNSFAYYVLPLYVVLEKIDRRLVRAANDLYASPPTAFVKIVLPLSAPGVFAGFLLVFVTNVGDFVNADILGGPGTYMIGNVIQDAFFVNQDYPMAAALSSMLMLMLMIAILLYSKAFGTDAIQEYAA</sequence>
<feature type="transmembrane region" description="Helical" evidence="8">
    <location>
        <begin position="152"/>
        <end position="174"/>
    </location>
</feature>